<evidence type="ECO:0000313" key="2">
    <source>
        <dbReference type="EMBL" id="KAB1660391.1"/>
    </source>
</evidence>
<dbReference type="CDD" id="cd06193">
    <property type="entry name" value="siderophore_interacting"/>
    <property type="match status" value="1"/>
</dbReference>
<dbReference type="Proteomes" id="UP000467240">
    <property type="component" value="Unassembled WGS sequence"/>
</dbReference>
<reference evidence="2 3" key="1">
    <citation type="submission" date="2019-09" db="EMBL/GenBank/DDBJ databases">
        <title>Phylogeny of genus Pseudoclavibacter and closely related genus.</title>
        <authorList>
            <person name="Li Y."/>
        </authorList>
    </citation>
    <scope>NUCLEOTIDE SEQUENCE [LARGE SCALE GENOMIC DNA]</scope>
    <source>
        <strain evidence="2 3">DSM 23821</strain>
    </source>
</reference>
<dbReference type="OrthoDB" id="9814826at2"/>
<evidence type="ECO:0000313" key="3">
    <source>
        <dbReference type="Proteomes" id="UP000467240"/>
    </source>
</evidence>
<dbReference type="Pfam" id="PF04954">
    <property type="entry name" value="SIP"/>
    <property type="match status" value="1"/>
</dbReference>
<dbReference type="InterPro" id="IPR017938">
    <property type="entry name" value="Riboflavin_synthase-like_b-brl"/>
</dbReference>
<gene>
    <name evidence="2" type="ORF">F8O01_03460</name>
</gene>
<dbReference type="Pfam" id="PF08021">
    <property type="entry name" value="FAD_binding_9"/>
    <property type="match status" value="1"/>
</dbReference>
<sequence>MTSSTRATEGVRVPSHDTFEGVQLAREHKRNRSVTRAVVLRTEQLSPELIRVVFTGDGLRSLPELTLTDHYVKLLYPPAGAAYTSPFDPEVLQETLPREQWPVTRTYTIRSYDPETNELAIDFVVHGDEGLAGPWAAAARPGDELGFYGPGGGYAPDPEAPYHLLAGDESALPAIAAALDVLPDDTDADVFVEVAGPEGEIPVRTTERTRLHWIHRGDRPYGVPLADAVRSVQLPEGRRSVFVHGNADMIKVLRRWFYVDQGLERAQASISGYWRTNLTEDVWQASKREFVESMDAEEAAAGATA</sequence>
<evidence type="ECO:0000259" key="1">
    <source>
        <dbReference type="PROSITE" id="PS51384"/>
    </source>
</evidence>
<dbReference type="InterPro" id="IPR017927">
    <property type="entry name" value="FAD-bd_FR_type"/>
</dbReference>
<dbReference type="PANTHER" id="PTHR30157:SF0">
    <property type="entry name" value="NADPH-DEPENDENT FERRIC-CHELATE REDUCTASE"/>
    <property type="match status" value="1"/>
</dbReference>
<name>A0A7J5C0H2_9MICO</name>
<accession>A0A7J5C0H2</accession>
<dbReference type="InterPro" id="IPR039261">
    <property type="entry name" value="FNR_nucleotide-bd"/>
</dbReference>
<dbReference type="SUPFAM" id="SSF63380">
    <property type="entry name" value="Riboflavin synthase domain-like"/>
    <property type="match status" value="1"/>
</dbReference>
<keyword evidence="3" id="KW-1185">Reference proteome</keyword>
<dbReference type="PANTHER" id="PTHR30157">
    <property type="entry name" value="FERRIC REDUCTASE, NADPH-DEPENDENT"/>
    <property type="match status" value="1"/>
</dbReference>
<dbReference type="PROSITE" id="PS51384">
    <property type="entry name" value="FAD_FR"/>
    <property type="match status" value="1"/>
</dbReference>
<dbReference type="AlphaFoldDB" id="A0A7J5C0H2"/>
<organism evidence="2 3">
    <name type="scientific">Pseudoclavibacter chungangensis</name>
    <dbReference type="NCBI Taxonomy" id="587635"/>
    <lineage>
        <taxon>Bacteria</taxon>
        <taxon>Bacillati</taxon>
        <taxon>Actinomycetota</taxon>
        <taxon>Actinomycetes</taxon>
        <taxon>Micrococcales</taxon>
        <taxon>Microbacteriaceae</taxon>
        <taxon>Pseudoclavibacter</taxon>
    </lineage>
</organism>
<proteinExistence type="predicted"/>
<protein>
    <submittedName>
        <fullName evidence="2">Siderophore-interacting protein</fullName>
    </submittedName>
</protein>
<dbReference type="GO" id="GO:0016491">
    <property type="term" value="F:oxidoreductase activity"/>
    <property type="evidence" value="ECO:0007669"/>
    <property type="project" value="InterPro"/>
</dbReference>
<dbReference type="InterPro" id="IPR013113">
    <property type="entry name" value="SIP_FAD-bd"/>
</dbReference>
<dbReference type="InterPro" id="IPR007037">
    <property type="entry name" value="SIP_rossman_dom"/>
</dbReference>
<dbReference type="Gene3D" id="2.40.30.10">
    <property type="entry name" value="Translation factors"/>
    <property type="match status" value="1"/>
</dbReference>
<dbReference type="FunFam" id="2.40.30.10:FF:000131">
    <property type="entry name" value="NADPH-dependent ferric siderophore reductase"/>
    <property type="match status" value="1"/>
</dbReference>
<feature type="domain" description="FAD-binding FR-type" evidence="1">
    <location>
        <begin position="32"/>
        <end position="157"/>
    </location>
</feature>
<comment type="caution">
    <text evidence="2">The sequence shown here is derived from an EMBL/GenBank/DDBJ whole genome shotgun (WGS) entry which is preliminary data.</text>
</comment>
<dbReference type="InterPro" id="IPR039374">
    <property type="entry name" value="SIP_fam"/>
</dbReference>
<dbReference type="EMBL" id="WBJZ01000003">
    <property type="protein sequence ID" value="KAB1660391.1"/>
    <property type="molecule type" value="Genomic_DNA"/>
</dbReference>
<dbReference type="Gene3D" id="3.40.50.80">
    <property type="entry name" value="Nucleotide-binding domain of ferredoxin-NADP reductase (FNR) module"/>
    <property type="match status" value="1"/>
</dbReference>